<dbReference type="InterPro" id="IPR041118">
    <property type="entry name" value="Rx_N"/>
</dbReference>
<evidence type="ECO:0000256" key="3">
    <source>
        <dbReference type="ARBA" id="ARBA00022821"/>
    </source>
</evidence>
<evidence type="ECO:0000313" key="8">
    <source>
        <dbReference type="Proteomes" id="UP000237105"/>
    </source>
</evidence>
<keyword evidence="2" id="KW-0547">Nucleotide-binding</keyword>
<dbReference type="Gene3D" id="1.10.8.430">
    <property type="entry name" value="Helical domain of apoptotic protease-activating factors"/>
    <property type="match status" value="1"/>
</dbReference>
<dbReference type="Pfam" id="PF18052">
    <property type="entry name" value="Rx_N"/>
    <property type="match status" value="1"/>
</dbReference>
<dbReference type="InterPro" id="IPR027417">
    <property type="entry name" value="P-loop_NTPase"/>
</dbReference>
<dbReference type="PANTHER" id="PTHR36766:SF61">
    <property type="entry name" value="NB-ARC DOMAIN DISEASE RESISTANCE PROTEIN"/>
    <property type="match status" value="1"/>
</dbReference>
<keyword evidence="8" id="KW-1185">Reference proteome</keyword>
<accession>A0A2P5AD03</accession>
<dbReference type="GO" id="GO:0043531">
    <property type="term" value="F:ADP binding"/>
    <property type="evidence" value="ECO:0007669"/>
    <property type="project" value="InterPro"/>
</dbReference>
<feature type="domain" description="Disease resistance N-terminal" evidence="6">
    <location>
        <begin position="11"/>
        <end position="101"/>
    </location>
</feature>
<evidence type="ECO:0000259" key="5">
    <source>
        <dbReference type="Pfam" id="PF00931"/>
    </source>
</evidence>
<dbReference type="GO" id="GO:0005524">
    <property type="term" value="F:ATP binding"/>
    <property type="evidence" value="ECO:0007669"/>
    <property type="project" value="UniProtKB-KW"/>
</dbReference>
<dbReference type="InterPro" id="IPR038005">
    <property type="entry name" value="RX-like_CC"/>
</dbReference>
<dbReference type="GO" id="GO:0006952">
    <property type="term" value="P:defense response"/>
    <property type="evidence" value="ECO:0007669"/>
    <property type="project" value="UniProtKB-KW"/>
</dbReference>
<dbReference type="InterPro" id="IPR042197">
    <property type="entry name" value="Apaf_helical"/>
</dbReference>
<evidence type="ECO:0000256" key="2">
    <source>
        <dbReference type="ARBA" id="ARBA00022741"/>
    </source>
</evidence>
<sequence>MAESLLFILAEKVLGKLGSLAYEEITSTWGVKGDLKRLQRTLSYINAVLPDAEERQGESRELQLWLGQLKDVFHHADDVLDEMECEALRRQVLRTYGSANSKVRHFFSRSNPVAFRFKMGRRIKEVTTRLDEIAADRDKFHLVERVIDHGRSVVHVRREMTHSFVIASYVIGRSSDKEKVVFLLMYPENVQHVSVVSIVGIGGLGKTTLAKLVFNDDRVIGSFELTIWVCVSDYFDLKLLMVNIIKSVSGENCSDLDPDRLQVHLRQKLDGMKFLLVLDDVWNDDLEKWIELRNLLTAGAEGSKILVTTRSPSVASMMGTLPCHYLNGLADEEALTLLLKLAFKQGEEYKYPNLVEIGKDIVKKCGGVPLAVRTLGSLLYMKTDEKD</sequence>
<dbReference type="SUPFAM" id="SSF52540">
    <property type="entry name" value="P-loop containing nucleoside triphosphate hydrolases"/>
    <property type="match status" value="1"/>
</dbReference>
<organism evidence="7 8">
    <name type="scientific">Parasponia andersonii</name>
    <name type="common">Sponia andersonii</name>
    <dbReference type="NCBI Taxonomy" id="3476"/>
    <lineage>
        <taxon>Eukaryota</taxon>
        <taxon>Viridiplantae</taxon>
        <taxon>Streptophyta</taxon>
        <taxon>Embryophyta</taxon>
        <taxon>Tracheophyta</taxon>
        <taxon>Spermatophyta</taxon>
        <taxon>Magnoliopsida</taxon>
        <taxon>eudicotyledons</taxon>
        <taxon>Gunneridae</taxon>
        <taxon>Pentapetalae</taxon>
        <taxon>rosids</taxon>
        <taxon>fabids</taxon>
        <taxon>Rosales</taxon>
        <taxon>Cannabaceae</taxon>
        <taxon>Parasponia</taxon>
    </lineage>
</organism>
<dbReference type="AlphaFoldDB" id="A0A2P5AD03"/>
<dbReference type="FunFam" id="3.40.50.300:FF:001091">
    <property type="entry name" value="Probable disease resistance protein At1g61300"/>
    <property type="match status" value="1"/>
</dbReference>
<keyword evidence="4" id="KW-0067">ATP-binding</keyword>
<evidence type="ECO:0000313" key="7">
    <source>
        <dbReference type="EMBL" id="PON34415.1"/>
    </source>
</evidence>
<keyword evidence="3" id="KW-0611">Plant defense</keyword>
<dbReference type="Gene3D" id="3.40.50.300">
    <property type="entry name" value="P-loop containing nucleotide triphosphate hydrolases"/>
    <property type="match status" value="1"/>
</dbReference>
<reference evidence="8" key="1">
    <citation type="submission" date="2016-06" db="EMBL/GenBank/DDBJ databases">
        <title>Parallel loss of symbiosis genes in relatives of nitrogen-fixing non-legume Parasponia.</title>
        <authorList>
            <person name="Van Velzen R."/>
            <person name="Holmer R."/>
            <person name="Bu F."/>
            <person name="Rutten L."/>
            <person name="Van Zeijl A."/>
            <person name="Liu W."/>
            <person name="Santuari L."/>
            <person name="Cao Q."/>
            <person name="Sharma T."/>
            <person name="Shen D."/>
            <person name="Roswanjaya Y."/>
            <person name="Wardhani T."/>
            <person name="Kalhor M.S."/>
            <person name="Jansen J."/>
            <person name="Van den Hoogen J."/>
            <person name="Gungor B."/>
            <person name="Hartog M."/>
            <person name="Hontelez J."/>
            <person name="Verver J."/>
            <person name="Yang W.-C."/>
            <person name="Schijlen E."/>
            <person name="Repin R."/>
            <person name="Schilthuizen M."/>
            <person name="Schranz E."/>
            <person name="Heidstra R."/>
            <person name="Miyata K."/>
            <person name="Fedorova E."/>
            <person name="Kohlen W."/>
            <person name="Bisseling T."/>
            <person name="Smit S."/>
            <person name="Geurts R."/>
        </authorList>
    </citation>
    <scope>NUCLEOTIDE SEQUENCE [LARGE SCALE GENOMIC DNA]</scope>
    <source>
        <strain evidence="8">cv. WU1-14</strain>
    </source>
</reference>
<keyword evidence="1" id="KW-0677">Repeat</keyword>
<protein>
    <submittedName>
        <fullName evidence="7">NB-ARC domain containing protein</fullName>
    </submittedName>
</protein>
<dbReference type="PRINTS" id="PR00364">
    <property type="entry name" value="DISEASERSIST"/>
</dbReference>
<dbReference type="OrthoDB" id="1145825at2759"/>
<dbReference type="Proteomes" id="UP000237105">
    <property type="component" value="Unassembled WGS sequence"/>
</dbReference>
<evidence type="ECO:0000259" key="6">
    <source>
        <dbReference type="Pfam" id="PF18052"/>
    </source>
</evidence>
<dbReference type="PANTHER" id="PTHR36766">
    <property type="entry name" value="PLANT BROAD-SPECTRUM MILDEW RESISTANCE PROTEIN RPW8"/>
    <property type="match status" value="1"/>
</dbReference>
<dbReference type="Pfam" id="PF00931">
    <property type="entry name" value="NB-ARC"/>
    <property type="match status" value="1"/>
</dbReference>
<feature type="domain" description="NB-ARC" evidence="5">
    <location>
        <begin position="176"/>
        <end position="345"/>
    </location>
</feature>
<evidence type="ECO:0000256" key="1">
    <source>
        <dbReference type="ARBA" id="ARBA00022737"/>
    </source>
</evidence>
<comment type="caution">
    <text evidence="7">The sequence shown here is derived from an EMBL/GenBank/DDBJ whole genome shotgun (WGS) entry which is preliminary data.</text>
</comment>
<proteinExistence type="predicted"/>
<dbReference type="Gene3D" id="1.20.5.4130">
    <property type="match status" value="1"/>
</dbReference>
<evidence type="ECO:0000256" key="4">
    <source>
        <dbReference type="ARBA" id="ARBA00022840"/>
    </source>
</evidence>
<dbReference type="InterPro" id="IPR002182">
    <property type="entry name" value="NB-ARC"/>
</dbReference>
<name>A0A2P5AD03_PARAD</name>
<dbReference type="CDD" id="cd14798">
    <property type="entry name" value="RX-CC_like"/>
    <property type="match status" value="1"/>
</dbReference>
<dbReference type="EMBL" id="JXTB01000660">
    <property type="protein sequence ID" value="PON34415.1"/>
    <property type="molecule type" value="Genomic_DNA"/>
</dbReference>
<gene>
    <name evidence="7" type="ORF">PanWU01x14_344450</name>
</gene>